<protein>
    <recommendedName>
        <fullName evidence="8">J domain-containing protein</fullName>
    </recommendedName>
</protein>
<keyword evidence="2" id="KW-0677">Repeat</keyword>
<dbReference type="GO" id="GO:0030544">
    <property type="term" value="F:Hsp70 protein binding"/>
    <property type="evidence" value="ECO:0007669"/>
    <property type="project" value="InterPro"/>
</dbReference>
<dbReference type="PROSITE" id="PS00636">
    <property type="entry name" value="DNAJ_1"/>
    <property type="match status" value="1"/>
</dbReference>
<dbReference type="InterPro" id="IPR001305">
    <property type="entry name" value="HSP_DnaJ_Cys-rich_dom"/>
</dbReference>
<dbReference type="CDD" id="cd06257">
    <property type="entry name" value="DnaJ"/>
    <property type="match status" value="1"/>
</dbReference>
<evidence type="ECO:0000256" key="1">
    <source>
        <dbReference type="ARBA" id="ARBA00022723"/>
    </source>
</evidence>
<dbReference type="PRINTS" id="PR00625">
    <property type="entry name" value="JDOMAIN"/>
</dbReference>
<proteinExistence type="inferred from homology"/>
<dbReference type="SUPFAM" id="SSF46565">
    <property type="entry name" value="Chaperone J-domain"/>
    <property type="match status" value="1"/>
</dbReference>
<dbReference type="PROSITE" id="PS50076">
    <property type="entry name" value="DNAJ_2"/>
    <property type="match status" value="1"/>
</dbReference>
<dbReference type="Gene3D" id="2.10.230.10">
    <property type="entry name" value="Heat shock protein DnaJ, cysteine-rich domain"/>
    <property type="match status" value="1"/>
</dbReference>
<dbReference type="Pfam" id="PF01556">
    <property type="entry name" value="DnaJ_C"/>
    <property type="match status" value="1"/>
</dbReference>
<keyword evidence="4" id="KW-0862">Zinc</keyword>
<evidence type="ECO:0000256" key="3">
    <source>
        <dbReference type="ARBA" id="ARBA00022771"/>
    </source>
</evidence>
<dbReference type="GO" id="GO:0009408">
    <property type="term" value="P:response to heat"/>
    <property type="evidence" value="ECO:0007669"/>
    <property type="project" value="InterPro"/>
</dbReference>
<reference evidence="6" key="1">
    <citation type="submission" date="2022-08" db="UniProtKB">
        <authorList>
            <consortium name="EnsemblMetazoa"/>
        </authorList>
    </citation>
    <scope>IDENTIFICATION</scope>
    <source>
        <strain evidence="6">Dongola</strain>
    </source>
</reference>
<dbReference type="InterPro" id="IPR036410">
    <property type="entry name" value="HSP_DnaJ_Cys-rich_dom_sf"/>
</dbReference>
<evidence type="ECO:0000313" key="6">
    <source>
        <dbReference type="EnsemblMetazoa" id="AARA010316-PA"/>
    </source>
</evidence>
<evidence type="ECO:0000256" key="2">
    <source>
        <dbReference type="ARBA" id="ARBA00022737"/>
    </source>
</evidence>
<feature type="region of interest" description="Disordered" evidence="5">
    <location>
        <begin position="370"/>
        <end position="408"/>
    </location>
</feature>
<dbReference type="PANTHER" id="PTHR43888">
    <property type="entry name" value="DNAJ-LIKE-2, ISOFORM A-RELATED"/>
    <property type="match status" value="1"/>
</dbReference>
<dbReference type="KEGG" id="aara:120906039"/>
<keyword evidence="3" id="KW-0863">Zinc-finger</keyword>
<accession>A0A182I9Q6</accession>
<dbReference type="CDD" id="cd10747">
    <property type="entry name" value="DnaJ_C"/>
    <property type="match status" value="1"/>
</dbReference>
<dbReference type="Pfam" id="PF00226">
    <property type="entry name" value="DnaJ"/>
    <property type="match status" value="1"/>
</dbReference>
<dbReference type="GO" id="GO:0006457">
    <property type="term" value="P:protein folding"/>
    <property type="evidence" value="ECO:0007669"/>
    <property type="project" value="InterPro"/>
</dbReference>
<dbReference type="EnsemblMetazoa" id="AARA010316-RA">
    <property type="protein sequence ID" value="AARA010316-PA"/>
    <property type="gene ID" value="AARA010316"/>
</dbReference>
<dbReference type="GO" id="GO:0051082">
    <property type="term" value="F:unfolded protein binding"/>
    <property type="evidence" value="ECO:0007669"/>
    <property type="project" value="InterPro"/>
</dbReference>
<dbReference type="GeneID" id="120906039"/>
<dbReference type="FunFam" id="2.10.230.10:FF:000001">
    <property type="entry name" value="DnaJ subfamily A member 2"/>
    <property type="match status" value="1"/>
</dbReference>
<dbReference type="PROSITE" id="PS51188">
    <property type="entry name" value="ZF_CR"/>
    <property type="match status" value="1"/>
</dbReference>
<dbReference type="FunFam" id="2.60.260.20:FF:000003">
    <property type="entry name" value="DnaJ subfamily A member 2"/>
    <property type="match status" value="1"/>
</dbReference>
<dbReference type="InterPro" id="IPR008971">
    <property type="entry name" value="HSP40/DnaJ_pept-bd"/>
</dbReference>
<dbReference type="GO" id="GO:0005524">
    <property type="term" value="F:ATP binding"/>
    <property type="evidence" value="ECO:0007669"/>
    <property type="project" value="InterPro"/>
</dbReference>
<dbReference type="InterPro" id="IPR012724">
    <property type="entry name" value="DnaJ"/>
</dbReference>
<sequence length="408" mass="45412">MVFETKFYDILGVPPNCTPDELKKAYRKLALKYHPDKNPNEGEKFKQISMAYEVLSDPEKKAIYDEGGEAAIKQGAGGGGGGFHSPMDIFHMFFNGGFSGRKNERQTSNVIHTLSVTLEELYTGTKRKLALQKNVICESCEGIGGKRGASQKCAPCRGTGVITKVQKIAPGLVQQYEERCRNCRGLGETIDDKDRCKECNGRKTVRVRKLLEVEVFPGMVDEQRIVLKGEGDQEPDCRPGDIVLVVEEKPHPVFKRNGQDLLVFLHLQIAEALCGFRKVIKTLDARDIVIQSCPGEVVKHLSTKCVYGEGMPLMNDPTEKGRLIIQFVVGFPDSLPPEVVPEIRKYLPTPQPDPIPEDHETVEMMDFSLEEYQKASEEDEGSDESGSYSRFNHGGGGQRVHMQTCNSS</sequence>
<dbReference type="RefSeq" id="XP_040173371.1">
    <property type="nucleotide sequence ID" value="XM_040317437.1"/>
</dbReference>
<dbReference type="FunFam" id="1.10.287.110:FF:000014">
    <property type="entry name" value="dnaJ homolog subfamily A member 1"/>
    <property type="match status" value="1"/>
</dbReference>
<dbReference type="InterPro" id="IPR001623">
    <property type="entry name" value="DnaJ_domain"/>
</dbReference>
<dbReference type="SMART" id="SM00271">
    <property type="entry name" value="DnaJ"/>
    <property type="match status" value="1"/>
</dbReference>
<dbReference type="Gene3D" id="1.10.287.110">
    <property type="entry name" value="DnaJ domain"/>
    <property type="match status" value="1"/>
</dbReference>
<organism evidence="6 7">
    <name type="scientific">Anopheles arabiensis</name>
    <name type="common">Mosquito</name>
    <dbReference type="NCBI Taxonomy" id="7173"/>
    <lineage>
        <taxon>Eukaryota</taxon>
        <taxon>Metazoa</taxon>
        <taxon>Ecdysozoa</taxon>
        <taxon>Arthropoda</taxon>
        <taxon>Hexapoda</taxon>
        <taxon>Insecta</taxon>
        <taxon>Pterygota</taxon>
        <taxon>Neoptera</taxon>
        <taxon>Endopterygota</taxon>
        <taxon>Diptera</taxon>
        <taxon>Nematocera</taxon>
        <taxon>Culicoidea</taxon>
        <taxon>Culicidae</taxon>
        <taxon>Anophelinae</taxon>
        <taxon>Anopheles</taxon>
    </lineage>
</organism>
<dbReference type="AlphaFoldDB" id="A0A182I9Q6"/>
<dbReference type="InterPro" id="IPR002939">
    <property type="entry name" value="DnaJ_C"/>
</dbReference>
<dbReference type="Gene3D" id="2.60.260.20">
    <property type="entry name" value="Urease metallochaperone UreE, N-terminal domain"/>
    <property type="match status" value="2"/>
</dbReference>
<evidence type="ECO:0008006" key="8">
    <source>
        <dbReference type="Google" id="ProtNLM"/>
    </source>
</evidence>
<dbReference type="Proteomes" id="UP000075840">
    <property type="component" value="Unassembled WGS sequence"/>
</dbReference>
<dbReference type="InterPro" id="IPR036869">
    <property type="entry name" value="J_dom_sf"/>
</dbReference>
<dbReference type="EMBL" id="APCN01001019">
    <property type="status" value="NOT_ANNOTATED_CDS"/>
    <property type="molecule type" value="Genomic_DNA"/>
</dbReference>
<dbReference type="GO" id="GO:0008270">
    <property type="term" value="F:zinc ion binding"/>
    <property type="evidence" value="ECO:0007669"/>
    <property type="project" value="UniProtKB-KW"/>
</dbReference>
<dbReference type="HAMAP" id="MF_01152">
    <property type="entry name" value="DnaJ"/>
    <property type="match status" value="1"/>
</dbReference>
<name>A0A182I9Q6_ANOAR</name>
<dbReference type="InterPro" id="IPR044713">
    <property type="entry name" value="DNJA1/2-like"/>
</dbReference>
<dbReference type="SUPFAM" id="SSF49493">
    <property type="entry name" value="HSP40/DnaJ peptide-binding domain"/>
    <property type="match status" value="2"/>
</dbReference>
<dbReference type="VEuPathDB" id="VectorBase:AARA010316"/>
<keyword evidence="1" id="KW-0479">Metal-binding</keyword>
<evidence type="ECO:0000313" key="7">
    <source>
        <dbReference type="Proteomes" id="UP000075840"/>
    </source>
</evidence>
<evidence type="ECO:0000256" key="4">
    <source>
        <dbReference type="ARBA" id="ARBA00022833"/>
    </source>
</evidence>
<evidence type="ECO:0000256" key="5">
    <source>
        <dbReference type="SAM" id="MobiDB-lite"/>
    </source>
</evidence>
<dbReference type="CDD" id="cd10719">
    <property type="entry name" value="DnaJ_zf"/>
    <property type="match status" value="1"/>
</dbReference>
<dbReference type="Pfam" id="PF00684">
    <property type="entry name" value="DnaJ_CXXCXGXG"/>
    <property type="match status" value="1"/>
</dbReference>
<keyword evidence="7" id="KW-1185">Reference proteome</keyword>
<dbReference type="VEuPathDB" id="VectorBase:AARA21_011160"/>
<dbReference type="SUPFAM" id="SSF57938">
    <property type="entry name" value="DnaJ/Hsp40 cysteine-rich domain"/>
    <property type="match status" value="1"/>
</dbReference>
<dbReference type="InterPro" id="IPR018253">
    <property type="entry name" value="DnaJ_domain_CS"/>
</dbReference>